<dbReference type="HOGENOM" id="CLU_3103163_0_0_0"/>
<evidence type="ECO:0000313" key="1">
    <source>
        <dbReference type="EMBL" id="CAD77010.1"/>
    </source>
</evidence>
<accession>Q7UK71</accession>
<dbReference type="Proteomes" id="UP000001025">
    <property type="component" value="Chromosome"/>
</dbReference>
<organism evidence="1 2">
    <name type="scientific">Rhodopirellula baltica (strain DSM 10527 / NCIMB 13988 / SH1)</name>
    <dbReference type="NCBI Taxonomy" id="243090"/>
    <lineage>
        <taxon>Bacteria</taxon>
        <taxon>Pseudomonadati</taxon>
        <taxon>Planctomycetota</taxon>
        <taxon>Planctomycetia</taxon>
        <taxon>Pirellulales</taxon>
        <taxon>Pirellulaceae</taxon>
        <taxon>Rhodopirellula</taxon>
    </lineage>
</organism>
<dbReference type="EnsemblBacteria" id="CAD77010">
    <property type="protein sequence ID" value="CAD77010"/>
    <property type="gene ID" value="RB10821"/>
</dbReference>
<proteinExistence type="predicted"/>
<dbReference type="EMBL" id="BX294152">
    <property type="protein sequence ID" value="CAD77010.1"/>
    <property type="molecule type" value="Genomic_DNA"/>
</dbReference>
<protein>
    <submittedName>
        <fullName evidence="1">Uncharacterized protein</fullName>
    </submittedName>
</protein>
<gene>
    <name evidence="1" type="ordered locus">RB10821</name>
</gene>
<keyword evidence="2" id="KW-1185">Reference proteome</keyword>
<dbReference type="AlphaFoldDB" id="Q7UK71"/>
<dbReference type="InParanoid" id="Q7UK71"/>
<name>Q7UK71_RHOBA</name>
<reference evidence="1 2" key="1">
    <citation type="journal article" date="2003" name="Proc. Natl. Acad. Sci. U.S.A.">
        <title>Complete genome sequence of the marine planctomycete Pirellula sp. strain 1.</title>
        <authorList>
            <person name="Gloeckner F.O."/>
            <person name="Kube M."/>
            <person name="Bauer M."/>
            <person name="Teeling H."/>
            <person name="Lombardot T."/>
            <person name="Ludwig W."/>
            <person name="Gade D."/>
            <person name="Beck A."/>
            <person name="Borzym K."/>
            <person name="Heitmann K."/>
            <person name="Rabus R."/>
            <person name="Schlesner H."/>
            <person name="Amann R."/>
            <person name="Reinhardt R."/>
        </authorList>
    </citation>
    <scope>NUCLEOTIDE SEQUENCE [LARGE SCALE GENOMIC DNA]</scope>
    <source>
        <strain evidence="2">DSM 10527 / NCIMB 13988 / SH1</strain>
    </source>
</reference>
<evidence type="ECO:0000313" key="2">
    <source>
        <dbReference type="Proteomes" id="UP000001025"/>
    </source>
</evidence>
<sequence>MTNVADWLRPIDSLRCCGGGSPLGGANGRRTHWRRINRVSVHARLRSGDRG</sequence>
<dbReference type="KEGG" id="rba:RB10821"/>